<evidence type="ECO:0000313" key="2">
    <source>
        <dbReference type="Proteomes" id="UP000294743"/>
    </source>
</evidence>
<comment type="caution">
    <text evidence="1">The sequence shown here is derived from an EMBL/GenBank/DDBJ whole genome shotgun (WGS) entry which is preliminary data.</text>
</comment>
<name>A0A4R7ZA10_9FIRM</name>
<dbReference type="EMBL" id="SODD01000043">
    <property type="protein sequence ID" value="TDW13225.1"/>
    <property type="molecule type" value="Genomic_DNA"/>
</dbReference>
<dbReference type="Proteomes" id="UP000294743">
    <property type="component" value="Unassembled WGS sequence"/>
</dbReference>
<dbReference type="AlphaFoldDB" id="A0A4R7ZA10"/>
<gene>
    <name evidence="1" type="ORF">EDD63_14319</name>
</gene>
<reference evidence="1 2" key="1">
    <citation type="submission" date="2019-03" db="EMBL/GenBank/DDBJ databases">
        <title>Genomic Encyclopedia of Type Strains, Phase IV (KMG-IV): sequencing the most valuable type-strain genomes for metagenomic binning, comparative biology and taxonomic classification.</title>
        <authorList>
            <person name="Goeker M."/>
        </authorList>
    </citation>
    <scope>NUCLEOTIDE SEQUENCE [LARGE SCALE GENOMIC DNA]</scope>
    <source>
        <strain evidence="1 2">DSM 28867</strain>
    </source>
</reference>
<evidence type="ECO:0000313" key="1">
    <source>
        <dbReference type="EMBL" id="TDW13225.1"/>
    </source>
</evidence>
<dbReference type="RefSeq" id="WP_134170893.1">
    <property type="nucleotide sequence ID" value="NZ_SODD01000043.1"/>
</dbReference>
<protein>
    <submittedName>
        <fullName evidence="1">Uncharacterized protein</fullName>
    </submittedName>
</protein>
<keyword evidence="2" id="KW-1185">Reference proteome</keyword>
<accession>A0A4R7ZA10</accession>
<dbReference type="OrthoDB" id="2277607at2"/>
<sequence length="178" mass="21098">MNIKDYREKELKMFVLACILLFVSLTQSFLLNDVVVLEVFIKILNTSIISSSIYLMSFVADSLLTSQFKENLIYIFGLYTKPGSEIFTKIEENNNDNRISTKKALKYYKKIYEDMPNADKNKKDYQNSCWYSIYSNYRNVKMIEISHRDFLLCRDIFCMTFILIVNVNYKLTKIRNQS</sequence>
<proteinExistence type="predicted"/>
<organism evidence="1 2">
    <name type="scientific">Breznakia blatticola</name>
    <dbReference type="NCBI Taxonomy" id="1754012"/>
    <lineage>
        <taxon>Bacteria</taxon>
        <taxon>Bacillati</taxon>
        <taxon>Bacillota</taxon>
        <taxon>Erysipelotrichia</taxon>
        <taxon>Erysipelotrichales</taxon>
        <taxon>Erysipelotrichaceae</taxon>
        <taxon>Breznakia</taxon>
    </lineage>
</organism>